<gene>
    <name evidence="2" type="ORF">K466DRAFT_583511</name>
</gene>
<dbReference type="AlphaFoldDB" id="A0A5C3PMY0"/>
<feature type="compositionally biased region" description="Basic and acidic residues" evidence="1">
    <location>
        <begin position="89"/>
        <end position="120"/>
    </location>
</feature>
<dbReference type="EMBL" id="ML211039">
    <property type="protein sequence ID" value="TFK90681.1"/>
    <property type="molecule type" value="Genomic_DNA"/>
</dbReference>
<dbReference type="InParanoid" id="A0A5C3PMY0"/>
<evidence type="ECO:0000256" key="1">
    <source>
        <dbReference type="SAM" id="MobiDB-lite"/>
    </source>
</evidence>
<feature type="region of interest" description="Disordered" evidence="1">
    <location>
        <begin position="1"/>
        <end position="120"/>
    </location>
</feature>
<sequence>MTACRAAIGPEDPQHPPTPASSPTHAPGSISPSLPRSNTPGASVPSMPPGVHNAVPCTQSPSRAPPAPAAATETLGQVHLTYTSSSRGRAGDRREKGEGSGQARREDRQRRRWDDAAPSA</sequence>
<evidence type="ECO:0000313" key="3">
    <source>
        <dbReference type="Proteomes" id="UP000308197"/>
    </source>
</evidence>
<dbReference type="Proteomes" id="UP000308197">
    <property type="component" value="Unassembled WGS sequence"/>
</dbReference>
<reference evidence="2 3" key="1">
    <citation type="journal article" date="2019" name="Nat. Ecol. Evol.">
        <title>Megaphylogeny resolves global patterns of mushroom evolution.</title>
        <authorList>
            <person name="Varga T."/>
            <person name="Krizsan K."/>
            <person name="Foldi C."/>
            <person name="Dima B."/>
            <person name="Sanchez-Garcia M."/>
            <person name="Sanchez-Ramirez S."/>
            <person name="Szollosi G.J."/>
            <person name="Szarkandi J.G."/>
            <person name="Papp V."/>
            <person name="Albert L."/>
            <person name="Andreopoulos W."/>
            <person name="Angelini C."/>
            <person name="Antonin V."/>
            <person name="Barry K.W."/>
            <person name="Bougher N.L."/>
            <person name="Buchanan P."/>
            <person name="Buyck B."/>
            <person name="Bense V."/>
            <person name="Catcheside P."/>
            <person name="Chovatia M."/>
            <person name="Cooper J."/>
            <person name="Damon W."/>
            <person name="Desjardin D."/>
            <person name="Finy P."/>
            <person name="Geml J."/>
            <person name="Haridas S."/>
            <person name="Hughes K."/>
            <person name="Justo A."/>
            <person name="Karasinski D."/>
            <person name="Kautmanova I."/>
            <person name="Kiss B."/>
            <person name="Kocsube S."/>
            <person name="Kotiranta H."/>
            <person name="LaButti K.M."/>
            <person name="Lechner B.E."/>
            <person name="Liimatainen K."/>
            <person name="Lipzen A."/>
            <person name="Lukacs Z."/>
            <person name="Mihaltcheva S."/>
            <person name="Morgado L.N."/>
            <person name="Niskanen T."/>
            <person name="Noordeloos M.E."/>
            <person name="Ohm R.A."/>
            <person name="Ortiz-Santana B."/>
            <person name="Ovrebo C."/>
            <person name="Racz N."/>
            <person name="Riley R."/>
            <person name="Savchenko A."/>
            <person name="Shiryaev A."/>
            <person name="Soop K."/>
            <person name="Spirin V."/>
            <person name="Szebenyi C."/>
            <person name="Tomsovsky M."/>
            <person name="Tulloss R.E."/>
            <person name="Uehling J."/>
            <person name="Grigoriev I.V."/>
            <person name="Vagvolgyi C."/>
            <person name="Papp T."/>
            <person name="Martin F.M."/>
            <person name="Miettinen O."/>
            <person name="Hibbett D.S."/>
            <person name="Nagy L.G."/>
        </authorList>
    </citation>
    <scope>NUCLEOTIDE SEQUENCE [LARGE SCALE GENOMIC DNA]</scope>
    <source>
        <strain evidence="2 3">HHB13444</strain>
    </source>
</reference>
<feature type="compositionally biased region" description="Polar residues" evidence="1">
    <location>
        <begin position="30"/>
        <end position="41"/>
    </location>
</feature>
<organism evidence="2 3">
    <name type="scientific">Polyporus arcularius HHB13444</name>
    <dbReference type="NCBI Taxonomy" id="1314778"/>
    <lineage>
        <taxon>Eukaryota</taxon>
        <taxon>Fungi</taxon>
        <taxon>Dikarya</taxon>
        <taxon>Basidiomycota</taxon>
        <taxon>Agaricomycotina</taxon>
        <taxon>Agaricomycetes</taxon>
        <taxon>Polyporales</taxon>
        <taxon>Polyporaceae</taxon>
        <taxon>Polyporus</taxon>
    </lineage>
</organism>
<evidence type="ECO:0000313" key="2">
    <source>
        <dbReference type="EMBL" id="TFK90681.1"/>
    </source>
</evidence>
<accession>A0A5C3PMY0</accession>
<keyword evidence="3" id="KW-1185">Reference proteome</keyword>
<proteinExistence type="predicted"/>
<protein>
    <submittedName>
        <fullName evidence="2">Uncharacterized protein</fullName>
    </submittedName>
</protein>
<name>A0A5C3PMY0_9APHY</name>